<dbReference type="Pfam" id="PF01564">
    <property type="entry name" value="Spermine_synth"/>
    <property type="match status" value="1"/>
</dbReference>
<dbReference type="NCBIfam" id="NF037959">
    <property type="entry name" value="MFS_SpdSyn"/>
    <property type="match status" value="1"/>
</dbReference>
<evidence type="ECO:0000313" key="4">
    <source>
        <dbReference type="EMBL" id="VAX28373.1"/>
    </source>
</evidence>
<dbReference type="Gene3D" id="3.40.50.150">
    <property type="entry name" value="Vaccinia Virus protein VP39"/>
    <property type="match status" value="1"/>
</dbReference>
<name>A0A3B1CUU6_9ZZZZ</name>
<dbReference type="AlphaFoldDB" id="A0A3B1CUU6"/>
<dbReference type="InterPro" id="IPR030374">
    <property type="entry name" value="PABS"/>
</dbReference>
<dbReference type="EC" id="2.5.1.16" evidence="4"/>
<dbReference type="NCBIfam" id="NF002010">
    <property type="entry name" value="PRK00811.1"/>
    <property type="match status" value="1"/>
</dbReference>
<proteinExistence type="inferred from homology"/>
<dbReference type="CDD" id="cd02440">
    <property type="entry name" value="AdoMet_MTases"/>
    <property type="match status" value="1"/>
</dbReference>
<protein>
    <submittedName>
        <fullName evidence="4">Spermidine synthase</fullName>
        <ecNumber evidence="4">2.5.1.16</ecNumber>
    </submittedName>
</protein>
<dbReference type="InterPro" id="IPR029063">
    <property type="entry name" value="SAM-dependent_MTases_sf"/>
</dbReference>
<dbReference type="GO" id="GO:0005829">
    <property type="term" value="C:cytosol"/>
    <property type="evidence" value="ECO:0007669"/>
    <property type="project" value="TreeGrafter"/>
</dbReference>
<dbReference type="Pfam" id="PF17284">
    <property type="entry name" value="Spermine_synt_N"/>
    <property type="match status" value="1"/>
</dbReference>
<dbReference type="GO" id="GO:0004766">
    <property type="term" value="F:spermidine synthase activity"/>
    <property type="evidence" value="ECO:0007669"/>
    <property type="project" value="UniProtKB-EC"/>
</dbReference>
<dbReference type="EMBL" id="UOGI01000022">
    <property type="protein sequence ID" value="VAX28373.1"/>
    <property type="molecule type" value="Genomic_DNA"/>
</dbReference>
<dbReference type="GO" id="GO:0008295">
    <property type="term" value="P:spermidine biosynthetic process"/>
    <property type="evidence" value="ECO:0007669"/>
    <property type="project" value="TreeGrafter"/>
</dbReference>
<dbReference type="PANTHER" id="PTHR11558:SF11">
    <property type="entry name" value="SPERMIDINE SYNTHASE"/>
    <property type="match status" value="1"/>
</dbReference>
<keyword evidence="2 4" id="KW-0808">Transferase</keyword>
<dbReference type="InterPro" id="IPR030373">
    <property type="entry name" value="PABS_CS"/>
</dbReference>
<dbReference type="FunFam" id="2.30.140.10:FF:000023">
    <property type="entry name" value="Polyamine aminopropyltransferase 1"/>
    <property type="match status" value="1"/>
</dbReference>
<dbReference type="Gene3D" id="2.30.140.10">
    <property type="entry name" value="Spermidine synthase, tetramerisation domain"/>
    <property type="match status" value="1"/>
</dbReference>
<dbReference type="InterPro" id="IPR037163">
    <property type="entry name" value="Spermidine_synt_N_sf"/>
</dbReference>
<dbReference type="SUPFAM" id="SSF53335">
    <property type="entry name" value="S-adenosyl-L-methionine-dependent methyltransferases"/>
    <property type="match status" value="1"/>
</dbReference>
<dbReference type="PROSITE" id="PS01330">
    <property type="entry name" value="PABS_1"/>
    <property type="match status" value="1"/>
</dbReference>
<dbReference type="InterPro" id="IPR001045">
    <property type="entry name" value="Spermi_synthase"/>
</dbReference>
<organism evidence="4">
    <name type="scientific">hydrothermal vent metagenome</name>
    <dbReference type="NCBI Taxonomy" id="652676"/>
    <lineage>
        <taxon>unclassified sequences</taxon>
        <taxon>metagenomes</taxon>
        <taxon>ecological metagenomes</taxon>
    </lineage>
</organism>
<dbReference type="HAMAP" id="MF_00198">
    <property type="entry name" value="Spermidine_synth"/>
    <property type="match status" value="1"/>
</dbReference>
<dbReference type="NCBIfam" id="TIGR00417">
    <property type="entry name" value="speE"/>
    <property type="match status" value="1"/>
</dbReference>
<feature type="domain" description="PABS" evidence="3">
    <location>
        <begin position="1"/>
        <end position="235"/>
    </location>
</feature>
<dbReference type="InterPro" id="IPR035246">
    <property type="entry name" value="Spermidine_synt_N"/>
</dbReference>
<sequence length="278" mass="32111">MIRFFEKDPYSPIQYVYDVEKILYKGKSPFQEIVVIENPFFGRMLILDGVVQLTERDEFFYHEMLVHVVMHAHPEPKRVVVIGGGDGGAVREVLRHETVEKAFFVEIDEEVINVSKKYFPTVSCELENSRVEIKCMDGSEFIKSRKGDIDIVIVDSTDIIGFAKSLFTVEFFKSVKESLSDNGMLVTLSESLHFHRDMVLGVQETMRLVFPVVDLYTAPIATYAGNWWTFSAASKSLSLREMRRPGISGLRYYSDEIHRQAFLPPKMYERLLKKSLNW</sequence>
<dbReference type="PROSITE" id="PS51006">
    <property type="entry name" value="PABS_2"/>
    <property type="match status" value="1"/>
</dbReference>
<dbReference type="PANTHER" id="PTHR11558">
    <property type="entry name" value="SPERMIDINE/SPERMINE SYNTHASE"/>
    <property type="match status" value="1"/>
</dbReference>
<reference evidence="4" key="1">
    <citation type="submission" date="2018-06" db="EMBL/GenBank/DDBJ databases">
        <authorList>
            <person name="Zhirakovskaya E."/>
        </authorList>
    </citation>
    <scope>NUCLEOTIDE SEQUENCE</scope>
</reference>
<comment type="similarity">
    <text evidence="1">Belongs to the spermidine/spermine synthase family.</text>
</comment>
<evidence type="ECO:0000256" key="2">
    <source>
        <dbReference type="ARBA" id="ARBA00022679"/>
    </source>
</evidence>
<gene>
    <name evidence="4" type="ORF">MNBD_NITROSPIRAE03-1730</name>
</gene>
<evidence type="ECO:0000259" key="3">
    <source>
        <dbReference type="PROSITE" id="PS51006"/>
    </source>
</evidence>
<accession>A0A3B1CUU6</accession>
<evidence type="ECO:0000256" key="1">
    <source>
        <dbReference type="ARBA" id="ARBA00007867"/>
    </source>
</evidence>